<evidence type="ECO:0000313" key="4">
    <source>
        <dbReference type="EMBL" id="GFZ26304.1"/>
    </source>
</evidence>
<sequence>MGEVRQTKTKHKLHEAFYQLLAKSGYQQMNIKELCQAAGINRGTFYNNYDSKAALWQEIENVHIQNVEAILSKSQVADEFYAEEIKNVMDYLYSQQREFYIIAQSDLFVSFQQELVRLIRAVFQRHHYGMKDLIQSRKYEEEIVYGGIASIISLWIKDNFQESPQEMMQIILAYRDHAPKEYFYLQLKNKPSLK</sequence>
<accession>A0A916QFZ7</accession>
<protein>
    <submittedName>
        <fullName evidence="4">TetR family transcriptional regulator</fullName>
    </submittedName>
</protein>
<dbReference type="PANTHER" id="PTHR43479">
    <property type="entry name" value="ACREF/ENVCD OPERON REPRESSOR-RELATED"/>
    <property type="match status" value="1"/>
</dbReference>
<dbReference type="Proteomes" id="UP000677218">
    <property type="component" value="Unassembled WGS sequence"/>
</dbReference>
<feature type="DNA-binding region" description="H-T-H motif" evidence="2">
    <location>
        <begin position="30"/>
        <end position="49"/>
    </location>
</feature>
<dbReference type="PANTHER" id="PTHR43479:SF11">
    <property type="entry name" value="ACREF_ENVCD OPERON REPRESSOR-RELATED"/>
    <property type="match status" value="1"/>
</dbReference>
<dbReference type="EMBL" id="BMAY01000001">
    <property type="protein sequence ID" value="GFZ26304.1"/>
    <property type="molecule type" value="Genomic_DNA"/>
</dbReference>
<evidence type="ECO:0000259" key="3">
    <source>
        <dbReference type="PROSITE" id="PS50977"/>
    </source>
</evidence>
<proteinExistence type="predicted"/>
<keyword evidence="5" id="KW-1185">Reference proteome</keyword>
<name>A0A916QFZ7_9LACO</name>
<organism evidence="4 5">
    <name type="scientific">Lactobacillus corticis</name>
    <dbReference type="NCBI Taxonomy" id="2201249"/>
    <lineage>
        <taxon>Bacteria</taxon>
        <taxon>Bacillati</taxon>
        <taxon>Bacillota</taxon>
        <taxon>Bacilli</taxon>
        <taxon>Lactobacillales</taxon>
        <taxon>Lactobacillaceae</taxon>
        <taxon>Lactobacillus</taxon>
    </lineage>
</organism>
<dbReference type="InterPro" id="IPR001647">
    <property type="entry name" value="HTH_TetR"/>
</dbReference>
<evidence type="ECO:0000256" key="2">
    <source>
        <dbReference type="PROSITE-ProRule" id="PRU00335"/>
    </source>
</evidence>
<dbReference type="Pfam" id="PF00440">
    <property type="entry name" value="TetR_N"/>
    <property type="match status" value="1"/>
</dbReference>
<keyword evidence="1 2" id="KW-0238">DNA-binding</keyword>
<comment type="caution">
    <text evidence="4">The sequence shown here is derived from an EMBL/GenBank/DDBJ whole genome shotgun (WGS) entry which is preliminary data.</text>
</comment>
<dbReference type="SUPFAM" id="SSF46689">
    <property type="entry name" value="Homeodomain-like"/>
    <property type="match status" value="1"/>
</dbReference>
<dbReference type="InterPro" id="IPR039532">
    <property type="entry name" value="TetR_C_Firmicutes"/>
</dbReference>
<reference evidence="4" key="1">
    <citation type="submission" date="2020-08" db="EMBL/GenBank/DDBJ databases">
        <title>Taxonomic study for Lactobacillus species isolated from hardwood bark.</title>
        <authorList>
            <person name="Tohno M."/>
            <person name="Tanizawa Y."/>
        </authorList>
    </citation>
    <scope>NUCLEOTIDE SEQUENCE</scope>
    <source>
        <strain evidence="4">B40</strain>
    </source>
</reference>
<dbReference type="InterPro" id="IPR009057">
    <property type="entry name" value="Homeodomain-like_sf"/>
</dbReference>
<dbReference type="AlphaFoldDB" id="A0A916QFZ7"/>
<gene>
    <name evidence="4" type="primary">tetR_2</name>
    <name evidence="4" type="ORF">LCB40_01840</name>
</gene>
<dbReference type="Pfam" id="PF14278">
    <property type="entry name" value="TetR_C_8"/>
    <property type="match status" value="1"/>
</dbReference>
<dbReference type="RefSeq" id="WP_212780010.1">
    <property type="nucleotide sequence ID" value="NZ_BMAY01000001.1"/>
</dbReference>
<feature type="domain" description="HTH tetR-type" evidence="3">
    <location>
        <begin position="7"/>
        <end position="67"/>
    </location>
</feature>
<evidence type="ECO:0000256" key="1">
    <source>
        <dbReference type="ARBA" id="ARBA00023125"/>
    </source>
</evidence>
<evidence type="ECO:0000313" key="5">
    <source>
        <dbReference type="Proteomes" id="UP000677218"/>
    </source>
</evidence>
<dbReference type="InterPro" id="IPR050624">
    <property type="entry name" value="HTH-type_Tx_Regulator"/>
</dbReference>
<dbReference type="PROSITE" id="PS50977">
    <property type="entry name" value="HTH_TETR_2"/>
    <property type="match status" value="1"/>
</dbReference>
<dbReference type="GO" id="GO:0003677">
    <property type="term" value="F:DNA binding"/>
    <property type="evidence" value="ECO:0007669"/>
    <property type="project" value="UniProtKB-UniRule"/>
</dbReference>
<dbReference type="Gene3D" id="1.10.357.10">
    <property type="entry name" value="Tetracycline Repressor, domain 2"/>
    <property type="match status" value="1"/>
</dbReference>